<dbReference type="InterPro" id="IPR045338">
    <property type="entry name" value="DUF6535"/>
</dbReference>
<keyword evidence="2" id="KW-0472">Membrane</keyword>
<evidence type="ECO:0000256" key="1">
    <source>
        <dbReference type="SAM" id="MobiDB-lite"/>
    </source>
</evidence>
<comment type="caution">
    <text evidence="4">The sequence shown here is derived from an EMBL/GenBank/DDBJ whole genome shotgun (WGS) entry which is preliminary data.</text>
</comment>
<feature type="compositionally biased region" description="Polar residues" evidence="1">
    <location>
        <begin position="28"/>
        <end position="38"/>
    </location>
</feature>
<name>A0AA39IVC4_9AGAR</name>
<dbReference type="Proteomes" id="UP001175226">
    <property type="component" value="Unassembled WGS sequence"/>
</dbReference>
<evidence type="ECO:0000313" key="4">
    <source>
        <dbReference type="EMBL" id="KAK0430424.1"/>
    </source>
</evidence>
<keyword evidence="2" id="KW-0812">Transmembrane</keyword>
<evidence type="ECO:0000313" key="5">
    <source>
        <dbReference type="Proteomes" id="UP001175226"/>
    </source>
</evidence>
<dbReference type="AlphaFoldDB" id="A0AA39IVC4"/>
<keyword evidence="5" id="KW-1185">Reference proteome</keyword>
<feature type="region of interest" description="Disordered" evidence="1">
    <location>
        <begin position="1"/>
        <end position="106"/>
    </location>
</feature>
<feature type="compositionally biased region" description="Basic and acidic residues" evidence="1">
    <location>
        <begin position="70"/>
        <end position="89"/>
    </location>
</feature>
<reference evidence="4" key="1">
    <citation type="submission" date="2023-06" db="EMBL/GenBank/DDBJ databases">
        <authorList>
            <consortium name="Lawrence Berkeley National Laboratory"/>
            <person name="Ahrendt S."/>
            <person name="Sahu N."/>
            <person name="Indic B."/>
            <person name="Wong-Bajracharya J."/>
            <person name="Merenyi Z."/>
            <person name="Ke H.-M."/>
            <person name="Monk M."/>
            <person name="Kocsube S."/>
            <person name="Drula E."/>
            <person name="Lipzen A."/>
            <person name="Balint B."/>
            <person name="Henrissat B."/>
            <person name="Andreopoulos B."/>
            <person name="Martin F.M."/>
            <person name="Harder C.B."/>
            <person name="Rigling D."/>
            <person name="Ford K.L."/>
            <person name="Foster G.D."/>
            <person name="Pangilinan J."/>
            <person name="Papanicolaou A."/>
            <person name="Barry K."/>
            <person name="LaButti K."/>
            <person name="Viragh M."/>
            <person name="Koriabine M."/>
            <person name="Yan M."/>
            <person name="Riley R."/>
            <person name="Champramary S."/>
            <person name="Plett K.L."/>
            <person name="Tsai I.J."/>
            <person name="Slot J."/>
            <person name="Sipos G."/>
            <person name="Plett J."/>
            <person name="Nagy L.G."/>
            <person name="Grigoriev I.V."/>
        </authorList>
    </citation>
    <scope>NUCLEOTIDE SEQUENCE</scope>
    <source>
        <strain evidence="4">FPL87.14</strain>
    </source>
</reference>
<feature type="domain" description="DUF6535" evidence="3">
    <location>
        <begin position="120"/>
        <end position="300"/>
    </location>
</feature>
<feature type="transmembrane region" description="Helical" evidence="2">
    <location>
        <begin position="142"/>
        <end position="161"/>
    </location>
</feature>
<proteinExistence type="predicted"/>
<feature type="transmembrane region" description="Helical" evidence="2">
    <location>
        <begin position="271"/>
        <end position="300"/>
    </location>
</feature>
<feature type="compositionally biased region" description="Basic and acidic residues" evidence="1">
    <location>
        <begin position="1"/>
        <end position="27"/>
    </location>
</feature>
<accession>A0AA39IVC4</accession>
<keyword evidence="2" id="KW-1133">Transmembrane helix</keyword>
<organism evidence="4 5">
    <name type="scientific">Armillaria borealis</name>
    <dbReference type="NCBI Taxonomy" id="47425"/>
    <lineage>
        <taxon>Eukaryota</taxon>
        <taxon>Fungi</taxon>
        <taxon>Dikarya</taxon>
        <taxon>Basidiomycota</taxon>
        <taxon>Agaricomycotina</taxon>
        <taxon>Agaricomycetes</taxon>
        <taxon>Agaricomycetidae</taxon>
        <taxon>Agaricales</taxon>
        <taxon>Marasmiineae</taxon>
        <taxon>Physalacriaceae</taxon>
        <taxon>Armillaria</taxon>
    </lineage>
</organism>
<feature type="transmembrane region" description="Helical" evidence="2">
    <location>
        <begin position="220"/>
        <end position="239"/>
    </location>
</feature>
<feature type="compositionally biased region" description="Basic and acidic residues" evidence="1">
    <location>
        <begin position="39"/>
        <end position="52"/>
    </location>
</feature>
<sequence>MSDQHRVDEVSSRRSSEGISDVQDRPEGSSQNNGSKMRQSNEEKPKEMETGKKNVNSDSIGVEPLLSPGIHEEAGVEGDRGAKKSRPDAGLKTGNDPFNYEDKYPEDNIYEETAPNARVWRTYLDESTNHDVRMVGESRDSVDVLLVFAGLFSAVVTTFVSQTSQSLQADYAQVSASLLFEMVLIQRAIANGSSLDSVPASSLNPYAKFTPATTDVWVNGLWFTSLSLSLVTALVAVLVKQWLHHYLALPSGTPQERSHVRQYRYGGFQRWHVLVIVGLLPVLMHLALGIFFVGLTVFLVPLRPGLSWVIGAGTVAAYTTYLITIFLSILYPQCPYRTLLSDLVYFPYRYITQDLFPKHVRPLFVKEGQLHNFTLDEPGAKISSLDDMERGVVQEESETLSVEALHWLFSSSSNPTVHGIVIQSIGGLPLSARAAVKKVFGEATHIREAHNTLLYGSMQYLGGRSLKPSLGMESKVERLLRFELFIPHLYDDMDKESQSRFYVDAADDDQGLTVAVHSNDTLQRSKCKPPDLPTSAAFFRQIIFSYSLMLPPVIWLELMLMAKDDGAFAPIDIDSLDDFPMRLCSYIGPLNIQILKGTSPCVYFEIAAREYFVEEFAANMLNMISAFDKLADKTSFPPTFTLALASVRYLLHRISLSSFDIDTQHTLITTLRRLEGYVAFDNPPDEQIAALSDLVEHIVIHSPVFKLGPEWTGPQMSLVEMYSAMVGTSSLYLPGYCPKHNFWPALRPLVEFLIHQYDAPYDANWYLHAPFDTMCDILGLGLRHGVETVYDVFLETRCLDVFGGHSLRPSLVGVIDGYVAGLAAPHASIDFQRHLDYLHEPENLLLACCILTTNGWNAFGETLSIIEIPQVRLSGDICSDIRALASLRPSDPSWDQCRRKLRDLLQDDGGEFFVKQRKWTMHGFEVLKPEAIDEAKSNIRLALDELDEFFSDSKNPNVRYSMHPRESMAWRFLDRIYQYLRYPRRREKDEVQV</sequence>
<evidence type="ECO:0000259" key="3">
    <source>
        <dbReference type="Pfam" id="PF20153"/>
    </source>
</evidence>
<evidence type="ECO:0000256" key="2">
    <source>
        <dbReference type="SAM" id="Phobius"/>
    </source>
</evidence>
<dbReference type="EMBL" id="JAUEPT010000149">
    <property type="protein sequence ID" value="KAK0430424.1"/>
    <property type="molecule type" value="Genomic_DNA"/>
</dbReference>
<protein>
    <recommendedName>
        <fullName evidence="3">DUF6535 domain-containing protein</fullName>
    </recommendedName>
</protein>
<dbReference type="Pfam" id="PF20153">
    <property type="entry name" value="DUF6535"/>
    <property type="match status" value="1"/>
</dbReference>
<gene>
    <name evidence="4" type="ORF">EV421DRAFT_283541</name>
</gene>
<feature type="transmembrane region" description="Helical" evidence="2">
    <location>
        <begin position="306"/>
        <end position="331"/>
    </location>
</feature>